<dbReference type="PROSITE" id="PS00028">
    <property type="entry name" value="ZINC_FINGER_C2H2_1"/>
    <property type="match status" value="2"/>
</dbReference>
<dbReference type="InterPro" id="IPR050888">
    <property type="entry name" value="ZnF_C2H2-type_TF"/>
</dbReference>
<keyword evidence="6" id="KW-0539">Nucleus</keyword>
<keyword evidence="5" id="KW-0862">Zinc</keyword>
<feature type="domain" description="C2H2-type" evidence="9">
    <location>
        <begin position="356"/>
        <end position="383"/>
    </location>
</feature>
<comment type="caution">
    <text evidence="10">The sequence shown here is derived from an EMBL/GenBank/DDBJ whole genome shotgun (WGS) entry which is preliminary data.</text>
</comment>
<dbReference type="Pfam" id="PF00096">
    <property type="entry name" value="zf-C2H2"/>
    <property type="match status" value="2"/>
</dbReference>
<evidence type="ECO:0000259" key="9">
    <source>
        <dbReference type="PROSITE" id="PS50157"/>
    </source>
</evidence>
<sequence length="583" mass="67154">MNNEQSISNGTSEVSKNCESKQICLFCFSPILVANQAEGEPTDDFVKRKNVLVALCFHLHASIDCSLANQCVKDKFPFCDECDKLLEHFGEYQEIMETAKRRISKILNMIEHKVVEGEIIGKDLDKNSEAVNKPFEDLKLKKLREIILEGYRNKLLMKQQLRDKFVLEKQVRHLEPRFSHLTIMKDKGLNHQFQTSTSSSNIGSYSSIDNLSMNADHEYDAGVEPSNSENLTPLQIKQEMLTAYSEDSSDDTDDYDNEDNSSDENSETDQDIMELAVQKRRLMLKGVEIYRCAGTTPNHQFFHCSICNFKVPCGKNNSNKDSKVTPLKQVKMHVQEMHFDQLHDPIQSKRCERKLYQCLICNTTFTTRSSLQKHKSIHPIQETLECDVCGRIMKTQSQFHLLLHKFSHKNDQERKTAIAAGESGIYTPLLCAKLRNHFMRKQNASNSSNDSMKPYKSGGKLNRKKTISTPVNCSVCKKEFPRKCYLSRHMKIHNSSYKRKMRKQIYSKTSSLSNLIGILHKRKPKPVKASGIYDQENSNGGLARLTRISNRRNENRLLKARFMKREIDYPPAPILERMVDFDE</sequence>
<evidence type="ECO:0000256" key="4">
    <source>
        <dbReference type="ARBA" id="ARBA00022771"/>
    </source>
</evidence>
<dbReference type="Proteomes" id="UP001642540">
    <property type="component" value="Unassembled WGS sequence"/>
</dbReference>
<accession>A0ABP1PS89</accession>
<evidence type="ECO:0000256" key="2">
    <source>
        <dbReference type="ARBA" id="ARBA00022723"/>
    </source>
</evidence>
<dbReference type="Gene3D" id="3.30.160.60">
    <property type="entry name" value="Classic Zinc Finger"/>
    <property type="match status" value="2"/>
</dbReference>
<evidence type="ECO:0000256" key="1">
    <source>
        <dbReference type="ARBA" id="ARBA00004123"/>
    </source>
</evidence>
<dbReference type="PANTHER" id="PTHR24406">
    <property type="entry name" value="TRANSCRIPTIONAL REPRESSOR CTCFL-RELATED"/>
    <property type="match status" value="1"/>
</dbReference>
<feature type="region of interest" description="Disordered" evidence="8">
    <location>
        <begin position="243"/>
        <end position="271"/>
    </location>
</feature>
<keyword evidence="11" id="KW-1185">Reference proteome</keyword>
<evidence type="ECO:0000256" key="6">
    <source>
        <dbReference type="ARBA" id="ARBA00023242"/>
    </source>
</evidence>
<feature type="region of interest" description="Disordered" evidence="8">
    <location>
        <begin position="443"/>
        <end position="463"/>
    </location>
</feature>
<name>A0ABP1PS89_9HEXA</name>
<dbReference type="EMBL" id="CAXLJM020000008">
    <property type="protein sequence ID" value="CAL8075445.1"/>
    <property type="molecule type" value="Genomic_DNA"/>
</dbReference>
<dbReference type="SUPFAM" id="SSF57667">
    <property type="entry name" value="beta-beta-alpha zinc fingers"/>
    <property type="match status" value="2"/>
</dbReference>
<evidence type="ECO:0000256" key="7">
    <source>
        <dbReference type="PROSITE-ProRule" id="PRU00042"/>
    </source>
</evidence>
<dbReference type="SMART" id="SM00355">
    <property type="entry name" value="ZnF_C2H2"/>
    <property type="match status" value="4"/>
</dbReference>
<evidence type="ECO:0000256" key="8">
    <source>
        <dbReference type="SAM" id="MobiDB-lite"/>
    </source>
</evidence>
<dbReference type="PROSITE" id="PS50157">
    <property type="entry name" value="ZINC_FINGER_C2H2_2"/>
    <property type="match status" value="2"/>
</dbReference>
<feature type="compositionally biased region" description="Acidic residues" evidence="8">
    <location>
        <begin position="247"/>
        <end position="271"/>
    </location>
</feature>
<keyword evidence="3" id="KW-0677">Repeat</keyword>
<proteinExistence type="predicted"/>
<keyword evidence="4 7" id="KW-0863">Zinc-finger</keyword>
<feature type="domain" description="C2H2-type" evidence="9">
    <location>
        <begin position="471"/>
        <end position="498"/>
    </location>
</feature>
<keyword evidence="2" id="KW-0479">Metal-binding</keyword>
<dbReference type="InterPro" id="IPR013087">
    <property type="entry name" value="Znf_C2H2_type"/>
</dbReference>
<dbReference type="InterPro" id="IPR036236">
    <property type="entry name" value="Znf_C2H2_sf"/>
</dbReference>
<protein>
    <recommendedName>
        <fullName evidence="9">C2H2-type domain-containing protein</fullName>
    </recommendedName>
</protein>
<evidence type="ECO:0000313" key="11">
    <source>
        <dbReference type="Proteomes" id="UP001642540"/>
    </source>
</evidence>
<gene>
    <name evidence="10" type="ORF">ODALV1_LOCUS3176</name>
</gene>
<organism evidence="10 11">
    <name type="scientific">Orchesella dallaii</name>
    <dbReference type="NCBI Taxonomy" id="48710"/>
    <lineage>
        <taxon>Eukaryota</taxon>
        <taxon>Metazoa</taxon>
        <taxon>Ecdysozoa</taxon>
        <taxon>Arthropoda</taxon>
        <taxon>Hexapoda</taxon>
        <taxon>Collembola</taxon>
        <taxon>Entomobryomorpha</taxon>
        <taxon>Entomobryoidea</taxon>
        <taxon>Orchesellidae</taxon>
        <taxon>Orchesellinae</taxon>
        <taxon>Orchesella</taxon>
    </lineage>
</organism>
<evidence type="ECO:0000313" key="10">
    <source>
        <dbReference type="EMBL" id="CAL8075445.1"/>
    </source>
</evidence>
<evidence type="ECO:0000256" key="5">
    <source>
        <dbReference type="ARBA" id="ARBA00022833"/>
    </source>
</evidence>
<evidence type="ECO:0000256" key="3">
    <source>
        <dbReference type="ARBA" id="ARBA00022737"/>
    </source>
</evidence>
<reference evidence="10 11" key="1">
    <citation type="submission" date="2024-08" db="EMBL/GenBank/DDBJ databases">
        <authorList>
            <person name="Cucini C."/>
            <person name="Frati F."/>
        </authorList>
    </citation>
    <scope>NUCLEOTIDE SEQUENCE [LARGE SCALE GENOMIC DNA]</scope>
</reference>
<comment type="subcellular location">
    <subcellularLocation>
        <location evidence="1">Nucleus</location>
    </subcellularLocation>
</comment>